<keyword evidence="3" id="KW-0808">Transferase</keyword>
<dbReference type="SUPFAM" id="SSF55729">
    <property type="entry name" value="Acyl-CoA N-acyltransferases (Nat)"/>
    <property type="match status" value="1"/>
</dbReference>
<feature type="domain" description="N-acetyltransferase" evidence="2">
    <location>
        <begin position="184"/>
        <end position="324"/>
    </location>
</feature>
<feature type="compositionally biased region" description="Basic and acidic residues" evidence="1">
    <location>
        <begin position="354"/>
        <end position="364"/>
    </location>
</feature>
<dbReference type="GO" id="GO:0016747">
    <property type="term" value="F:acyltransferase activity, transferring groups other than amino-acyl groups"/>
    <property type="evidence" value="ECO:0007669"/>
    <property type="project" value="InterPro"/>
</dbReference>
<evidence type="ECO:0000256" key="1">
    <source>
        <dbReference type="SAM" id="MobiDB-lite"/>
    </source>
</evidence>
<feature type="compositionally biased region" description="Low complexity" evidence="1">
    <location>
        <begin position="341"/>
        <end position="350"/>
    </location>
</feature>
<dbReference type="VEuPathDB" id="TriTrypDB:TcBrA4_0095630"/>
<dbReference type="VEuPathDB" id="TriTrypDB:C3747_34g66"/>
<accession>A0A2V2UX90</accession>
<dbReference type="VEuPathDB" id="TriTrypDB:TcCL_NonESM02134"/>
<dbReference type="VEuPathDB" id="TriTrypDB:C4B63_69g22"/>
<dbReference type="PANTHER" id="PTHR43617">
    <property type="entry name" value="L-AMINO ACID N-ACETYLTRANSFERASE"/>
    <property type="match status" value="1"/>
</dbReference>
<dbReference type="InterPro" id="IPR016181">
    <property type="entry name" value="Acyl_CoA_acyltransferase"/>
</dbReference>
<name>A0A2V2UX90_TRYCR</name>
<reference evidence="3 4" key="1">
    <citation type="journal article" date="2018" name="Microb. Genom.">
        <title>Expanding an expanded genome: long-read sequencing of Trypanosoma cruzi.</title>
        <authorList>
            <person name="Berna L."/>
            <person name="Rodriguez M."/>
            <person name="Chiribao M.L."/>
            <person name="Parodi-Talice A."/>
            <person name="Pita S."/>
            <person name="Rijo G."/>
            <person name="Alvarez-Valin F."/>
            <person name="Robello C."/>
        </authorList>
    </citation>
    <scope>NUCLEOTIDE SEQUENCE [LARGE SCALE GENOMIC DNA]</scope>
    <source>
        <strain evidence="3 4">Dm28c</strain>
    </source>
</reference>
<evidence type="ECO:0000259" key="2">
    <source>
        <dbReference type="PROSITE" id="PS51186"/>
    </source>
</evidence>
<organism evidence="3 4">
    <name type="scientific">Trypanosoma cruzi</name>
    <dbReference type="NCBI Taxonomy" id="5693"/>
    <lineage>
        <taxon>Eukaryota</taxon>
        <taxon>Discoba</taxon>
        <taxon>Euglenozoa</taxon>
        <taxon>Kinetoplastea</taxon>
        <taxon>Metakinetoplastina</taxon>
        <taxon>Trypanosomatida</taxon>
        <taxon>Trypanosomatidae</taxon>
        <taxon>Trypanosoma</taxon>
        <taxon>Schizotrypanum</taxon>
    </lineage>
</organism>
<dbReference type="VEuPathDB" id="TriTrypDB:TcCLB.504797.34"/>
<dbReference type="EMBL" id="PRFA01000069">
    <property type="protein sequence ID" value="PWU88690.1"/>
    <property type="molecule type" value="Genomic_DNA"/>
</dbReference>
<dbReference type="Pfam" id="PF00583">
    <property type="entry name" value="Acetyltransf_1"/>
    <property type="match status" value="2"/>
</dbReference>
<gene>
    <name evidence="3" type="ORF">C4B63_69g22</name>
</gene>
<dbReference type="PROSITE" id="PS51186">
    <property type="entry name" value="GNAT"/>
    <property type="match status" value="2"/>
</dbReference>
<dbReference type="VEuPathDB" id="TriTrypDB:TcG_07816"/>
<dbReference type="CDD" id="cd04301">
    <property type="entry name" value="NAT_SF"/>
    <property type="match status" value="2"/>
</dbReference>
<dbReference type="AlphaFoldDB" id="A0A2V2UX90"/>
<dbReference type="VEuPathDB" id="TriTrypDB:TCDM_09437"/>
<feature type="domain" description="N-acetyltransferase" evidence="2">
    <location>
        <begin position="20"/>
        <end position="173"/>
    </location>
</feature>
<dbReference type="VEuPathDB" id="TriTrypDB:ECC02_006616"/>
<evidence type="ECO:0000313" key="4">
    <source>
        <dbReference type="Proteomes" id="UP000246121"/>
    </source>
</evidence>
<dbReference type="InterPro" id="IPR050276">
    <property type="entry name" value="MshD_Acetyltransferase"/>
</dbReference>
<proteinExistence type="predicted"/>
<comment type="caution">
    <text evidence="3">The sequence shown here is derived from an EMBL/GenBank/DDBJ whole genome shotgun (WGS) entry which is preliminary data.</text>
</comment>
<dbReference type="VEuPathDB" id="TriTrypDB:TCSYLVIO_003457"/>
<sequence>MSSFVSVPPHLYHLATGEEMTIRHVLERSVYSNERRKVRELLLSSGAHSIPGLLEVASDPSSSVIFIALKEDKYSERGFIGFVVVNTNFLAQQRVVAISWVYVLSRFRGINVGRSLVQHVEAFSRANCVDIIEAMLTDDCTKLFKRHGFRATSCPIVFKNKALQKRVVLHPVPSVPSCITSGALILRHARQESKKQWIFCVLEACGYNFGGCDLIRHIFAAEFRIEVVNEKDGRIVAILSMDSTGWIPIIACTKEYQGRGLGSFLLFFAMEWMRRQGGNSVSLSPLNKSVVHFYKRWSFRVLSKGSRKRGRCSDDHSVLIREIDPNGRYLPDGYSLEDFLSSSTPPTSSSAHQQEGEGAEKKSP</sequence>
<dbReference type="Gene3D" id="3.40.630.30">
    <property type="match status" value="2"/>
</dbReference>
<evidence type="ECO:0000313" key="3">
    <source>
        <dbReference type="EMBL" id="PWU88690.1"/>
    </source>
</evidence>
<dbReference type="VEuPathDB" id="TriTrypDB:Tc_MARK_3776"/>
<feature type="region of interest" description="Disordered" evidence="1">
    <location>
        <begin position="334"/>
        <end position="364"/>
    </location>
</feature>
<dbReference type="InterPro" id="IPR000182">
    <property type="entry name" value="GNAT_dom"/>
</dbReference>
<dbReference type="PANTHER" id="PTHR43617:SF34">
    <property type="entry name" value="PUTATIVE-RELATED"/>
    <property type="match status" value="1"/>
</dbReference>
<dbReference type="VEuPathDB" id="TriTrypDB:TcCLB.511577.86"/>
<dbReference type="VEuPathDB" id="TriTrypDB:BCY84_12020"/>
<protein>
    <submittedName>
        <fullName evidence="3">Putative N-acetyltransferase</fullName>
    </submittedName>
</protein>
<dbReference type="VEuPathDB" id="TriTrypDB:TcYC6_0084650"/>
<dbReference type="Proteomes" id="UP000246121">
    <property type="component" value="Unassembled WGS sequence"/>
</dbReference>